<feature type="chain" id="PRO_5015107179" evidence="4">
    <location>
        <begin position="19"/>
        <end position="333"/>
    </location>
</feature>
<organism evidence="6 7">
    <name type="scientific">Chlorella sorokiniana</name>
    <name type="common">Freshwater green alga</name>
    <dbReference type="NCBI Taxonomy" id="3076"/>
    <lineage>
        <taxon>Eukaryota</taxon>
        <taxon>Viridiplantae</taxon>
        <taxon>Chlorophyta</taxon>
        <taxon>core chlorophytes</taxon>
        <taxon>Trebouxiophyceae</taxon>
        <taxon>Chlorellales</taxon>
        <taxon>Chlorellaceae</taxon>
        <taxon>Chlorella clade</taxon>
        <taxon>Chlorella</taxon>
    </lineage>
</organism>
<dbReference type="SUPFAM" id="SSF118196">
    <property type="entry name" value="YaeB-like"/>
    <property type="match status" value="1"/>
</dbReference>
<evidence type="ECO:0000259" key="5">
    <source>
        <dbReference type="PROSITE" id="PS51668"/>
    </source>
</evidence>
<dbReference type="InterPro" id="IPR023370">
    <property type="entry name" value="TrmO-like_N"/>
</dbReference>
<dbReference type="Pfam" id="PF01980">
    <property type="entry name" value="TrmO_N"/>
    <property type="match status" value="1"/>
</dbReference>
<evidence type="ECO:0000256" key="4">
    <source>
        <dbReference type="SAM" id="SignalP"/>
    </source>
</evidence>
<keyword evidence="7" id="KW-1185">Reference proteome</keyword>
<dbReference type="InterPro" id="IPR040372">
    <property type="entry name" value="YaeB-like"/>
</dbReference>
<dbReference type="OrthoDB" id="4882at2759"/>
<keyword evidence="4" id="KW-0732">Signal</keyword>
<dbReference type="InterPro" id="IPR036413">
    <property type="entry name" value="YaeB-like_sf"/>
</dbReference>
<dbReference type="Gene3D" id="2.40.30.70">
    <property type="entry name" value="YaeB-like"/>
    <property type="match status" value="1"/>
</dbReference>
<evidence type="ECO:0000256" key="3">
    <source>
        <dbReference type="SAM" id="MobiDB-lite"/>
    </source>
</evidence>
<dbReference type="PANTHER" id="PTHR12818">
    <property type="entry name" value="TRNA (ADENINE(37)-N6)-METHYLTRANSFERASE"/>
    <property type="match status" value="1"/>
</dbReference>
<proteinExistence type="inferred from homology"/>
<evidence type="ECO:0000256" key="2">
    <source>
        <dbReference type="ARBA" id="ARBA00033753"/>
    </source>
</evidence>
<comment type="similarity">
    <text evidence="2">Belongs to the tRNA methyltransferase O family.</text>
</comment>
<dbReference type="Proteomes" id="UP000239899">
    <property type="component" value="Unassembled WGS sequence"/>
</dbReference>
<reference evidence="6 7" key="1">
    <citation type="journal article" date="2018" name="Plant J.">
        <title>Genome sequences of Chlorella sorokiniana UTEX 1602 and Micractinium conductrix SAG 241.80: implications to maltose excretion by a green alga.</title>
        <authorList>
            <person name="Arriola M.B."/>
            <person name="Velmurugan N."/>
            <person name="Zhang Y."/>
            <person name="Plunkett M.H."/>
            <person name="Hondzo H."/>
            <person name="Barney B.M."/>
        </authorList>
    </citation>
    <scope>NUCLEOTIDE SEQUENCE [LARGE SCALE GENOMIC DNA]</scope>
    <source>
        <strain evidence="7">UTEX 1602</strain>
    </source>
</reference>
<dbReference type="FunFam" id="2.40.30.70:FF:000003">
    <property type="entry name" value="tRNA (Adenine(37)-N6)-methyltransferase isoform A"/>
    <property type="match status" value="1"/>
</dbReference>
<evidence type="ECO:0000313" key="6">
    <source>
        <dbReference type="EMBL" id="PRW56425.1"/>
    </source>
</evidence>
<dbReference type="STRING" id="3076.A0A2P6TQT1"/>
<sequence>MLGAALQLSAACALVAHALFQLRRLTRIQAALASAEEEARFAMDERRAERAGRVKAEREPLLVPAARARLTLRPEMSGAYFEGLQEYSHCWVLYVFHENTDLQRLWQEEPYAGVPAKIRVPRLDGGKMGVYATRSPHRPCPIGLSVAQVLAVEGHTLVLGGADIVDGSPVLDIKPYVPFCDSVPAAAAPPWVAMRAEDEPLSIGSLRISPAAEAELRTAWWRRGQRSLFGGFDDFRLLIEEVLSRDIRSVTQRIKVPQRAQQGGPAALHSSGGGGGAAPQRQAQAGQEEQQQAGDSQGEGYWKVVLDGVEISYDVEECSRDVLVRTARAVPTD</sequence>
<name>A0A2P6TQT1_CHLSO</name>
<keyword evidence="1" id="KW-0949">S-adenosyl-L-methionine</keyword>
<dbReference type="InterPro" id="IPR036414">
    <property type="entry name" value="YaeB_N_sf"/>
</dbReference>
<feature type="signal peptide" evidence="4">
    <location>
        <begin position="1"/>
        <end position="18"/>
    </location>
</feature>
<dbReference type="CDD" id="cd09281">
    <property type="entry name" value="UPF0066"/>
    <property type="match status" value="1"/>
</dbReference>
<dbReference type="EMBL" id="LHPG02000008">
    <property type="protein sequence ID" value="PRW56425.1"/>
    <property type="molecule type" value="Genomic_DNA"/>
</dbReference>
<feature type="region of interest" description="Disordered" evidence="3">
    <location>
        <begin position="254"/>
        <end position="299"/>
    </location>
</feature>
<protein>
    <submittedName>
        <fullName evidence="6">Nef-associated 1</fullName>
    </submittedName>
</protein>
<dbReference type="PANTHER" id="PTHR12818:SF0">
    <property type="entry name" value="TRNA (ADENINE(37)-N6)-METHYLTRANSFERASE"/>
    <property type="match status" value="1"/>
</dbReference>
<feature type="compositionally biased region" description="Low complexity" evidence="3">
    <location>
        <begin position="278"/>
        <end position="299"/>
    </location>
</feature>
<feature type="domain" description="TsaA-like" evidence="5">
    <location>
        <begin position="48"/>
        <end position="185"/>
    </location>
</feature>
<evidence type="ECO:0000256" key="1">
    <source>
        <dbReference type="ARBA" id="ARBA00022691"/>
    </source>
</evidence>
<dbReference type="AlphaFoldDB" id="A0A2P6TQT1"/>
<dbReference type="PROSITE" id="PS51668">
    <property type="entry name" value="TSAA_2"/>
    <property type="match status" value="1"/>
</dbReference>
<evidence type="ECO:0000313" key="7">
    <source>
        <dbReference type="Proteomes" id="UP000239899"/>
    </source>
</evidence>
<comment type="caution">
    <text evidence="6">The sequence shown here is derived from an EMBL/GenBank/DDBJ whole genome shotgun (WGS) entry which is preliminary data.</text>
</comment>
<accession>A0A2P6TQT1</accession>
<gene>
    <name evidence="6" type="ORF">C2E21_4508</name>
</gene>